<dbReference type="PANTHER" id="PTHR12460">
    <property type="entry name" value="CYCLIN-DEPENDENT KINASE INHIBITOR-RELATED PROTEIN"/>
    <property type="match status" value="1"/>
</dbReference>
<keyword evidence="1" id="KW-0175">Coiled coil</keyword>
<feature type="compositionally biased region" description="Polar residues" evidence="2">
    <location>
        <begin position="280"/>
        <end position="289"/>
    </location>
</feature>
<organism evidence="4 5">
    <name type="scientific">Sugiyamaella lignohabitans</name>
    <dbReference type="NCBI Taxonomy" id="796027"/>
    <lineage>
        <taxon>Eukaryota</taxon>
        <taxon>Fungi</taxon>
        <taxon>Dikarya</taxon>
        <taxon>Ascomycota</taxon>
        <taxon>Saccharomycotina</taxon>
        <taxon>Dipodascomycetes</taxon>
        <taxon>Dipodascales</taxon>
        <taxon>Trichomonascaceae</taxon>
        <taxon>Sugiyamaella</taxon>
    </lineage>
</organism>
<dbReference type="InterPro" id="IPR006569">
    <property type="entry name" value="CID_dom"/>
</dbReference>
<dbReference type="Gene3D" id="1.25.40.90">
    <property type="match status" value="1"/>
</dbReference>
<dbReference type="Proteomes" id="UP000189580">
    <property type="component" value="Chromosome b"/>
</dbReference>
<feature type="domain" description="CID" evidence="3">
    <location>
        <begin position="1"/>
        <end position="133"/>
    </location>
</feature>
<evidence type="ECO:0000313" key="4">
    <source>
        <dbReference type="EMBL" id="ANB16012.1"/>
    </source>
</evidence>
<feature type="region of interest" description="Disordered" evidence="2">
    <location>
        <begin position="273"/>
        <end position="361"/>
    </location>
</feature>
<proteinExistence type="predicted"/>
<feature type="compositionally biased region" description="Acidic residues" evidence="2">
    <location>
        <begin position="327"/>
        <end position="336"/>
    </location>
</feature>
<dbReference type="GeneID" id="30035709"/>
<dbReference type="RefSeq" id="XP_018738489.1">
    <property type="nucleotide sequence ID" value="XM_018880695.1"/>
</dbReference>
<dbReference type="OrthoDB" id="10069473at2759"/>
<sequence length="375" mass="40969">MSFSEDVLLTKLMAVNETQESIVKISQWILFHRRHADQAAVAWYKYLAQAPENRKLGLFYLANEVVQQSRAKKKDEFVNAFANVFPDAIGESYKHLTPSTQNKLRRLVDVLKQRSIFPPTTIQAIETRLSSGGGPTKKIGNGISGSSLGIPSIPSQLTTLSALQKTESDSSVNADINLKKALNDYSNIFDGETLPAPPVYNSQLSLLITKLNSAEASLNSLLTTRRGLVNELRRLLETNERNLKNTESQLKDLVEKNKHASETKQELAEILVGSTEEQESTTPADSPSAPNVEELTPPATESFTPPAVSYDDAIDDSVAPAYSPNSSDEEDEDDDEPSAKKQKTAIENEPAPTIGTDLEGLDPEVAAFLSNLAPS</sequence>
<evidence type="ECO:0000256" key="1">
    <source>
        <dbReference type="SAM" id="Coils"/>
    </source>
</evidence>
<dbReference type="GO" id="GO:0099122">
    <property type="term" value="F:RNA polymerase II C-terminal domain binding"/>
    <property type="evidence" value="ECO:0007669"/>
    <property type="project" value="InterPro"/>
</dbReference>
<dbReference type="Pfam" id="PF04818">
    <property type="entry name" value="CID"/>
    <property type="match status" value="1"/>
</dbReference>
<evidence type="ECO:0000256" key="2">
    <source>
        <dbReference type="SAM" id="MobiDB-lite"/>
    </source>
</evidence>
<feature type="coiled-coil region" evidence="1">
    <location>
        <begin position="229"/>
        <end position="270"/>
    </location>
</feature>
<dbReference type="InterPro" id="IPR047883">
    <property type="entry name" value="Rtt103-like_CID"/>
</dbReference>
<name>A0A170QZH2_9ASCO</name>
<dbReference type="CDD" id="cd17003">
    <property type="entry name" value="CID_Rtt103"/>
    <property type="match status" value="1"/>
</dbReference>
<dbReference type="SUPFAM" id="SSF48464">
    <property type="entry name" value="ENTH/VHS domain"/>
    <property type="match status" value="1"/>
</dbReference>
<protein>
    <submittedName>
        <fullName evidence="4">Rtt103p</fullName>
    </submittedName>
</protein>
<evidence type="ECO:0000259" key="3">
    <source>
        <dbReference type="PROSITE" id="PS51391"/>
    </source>
</evidence>
<dbReference type="AlphaFoldDB" id="A0A170QZH2"/>
<dbReference type="GO" id="GO:0031124">
    <property type="term" value="P:mRNA 3'-end processing"/>
    <property type="evidence" value="ECO:0007669"/>
    <property type="project" value="InterPro"/>
</dbReference>
<dbReference type="EMBL" id="CP014503">
    <property type="protein sequence ID" value="ANB16012.1"/>
    <property type="molecule type" value="Genomic_DNA"/>
</dbReference>
<accession>A0A170QZH2</accession>
<keyword evidence="5" id="KW-1185">Reference proteome</keyword>
<reference evidence="4 5" key="1">
    <citation type="submission" date="2016-02" db="EMBL/GenBank/DDBJ databases">
        <title>Complete genome sequence and transcriptome regulation of the pentose utilising yeast Sugiyamaella lignohabitans.</title>
        <authorList>
            <person name="Bellasio M."/>
            <person name="Peymann A."/>
            <person name="Valli M."/>
            <person name="Sipitzky M."/>
            <person name="Graf A."/>
            <person name="Sauer M."/>
            <person name="Marx H."/>
            <person name="Mattanovich D."/>
        </authorList>
    </citation>
    <scope>NUCLEOTIDE SEQUENCE [LARGE SCALE GENOMIC DNA]</scope>
    <source>
        <strain evidence="4 5">CBS 10342</strain>
    </source>
</reference>
<dbReference type="PROSITE" id="PS51391">
    <property type="entry name" value="CID"/>
    <property type="match status" value="1"/>
</dbReference>
<evidence type="ECO:0000313" key="5">
    <source>
        <dbReference type="Proteomes" id="UP000189580"/>
    </source>
</evidence>
<dbReference type="SMART" id="SM00582">
    <property type="entry name" value="RPR"/>
    <property type="match status" value="1"/>
</dbReference>
<dbReference type="PANTHER" id="PTHR12460:SF0">
    <property type="entry name" value="CID DOMAIN-CONTAINING PROTEIN-RELATED"/>
    <property type="match status" value="1"/>
</dbReference>
<gene>
    <name evidence="4" type="primary">RTT103</name>
    <name evidence="4" type="ORF">AWJ20_3663</name>
</gene>
<dbReference type="InterPro" id="IPR008942">
    <property type="entry name" value="ENTH_VHS"/>
</dbReference>
<dbReference type="KEGG" id="slb:AWJ20_3663"/>